<comment type="caution">
    <text evidence="1">The sequence shown here is derived from an EMBL/GenBank/DDBJ whole genome shotgun (WGS) entry which is preliminary data.</text>
</comment>
<organism evidence="1 2">
    <name type="scientific">Helicobacter pylori HP260AFii</name>
    <dbReference type="NCBI Taxonomy" id="1159077"/>
    <lineage>
        <taxon>Bacteria</taxon>
        <taxon>Pseudomonadati</taxon>
        <taxon>Campylobacterota</taxon>
        <taxon>Epsilonproteobacteria</taxon>
        <taxon>Campylobacterales</taxon>
        <taxon>Helicobacteraceae</taxon>
        <taxon>Helicobacter</taxon>
    </lineage>
</organism>
<dbReference type="AlphaFoldDB" id="A0ABC9SB40"/>
<evidence type="ECO:0000313" key="1">
    <source>
        <dbReference type="EMBL" id="EMH67850.1"/>
    </source>
</evidence>
<sequence>MLTNLEQLALKASGLGVCSGWHSVRRHTMKAFLIVVISSFEK</sequence>
<evidence type="ECO:0000313" key="2">
    <source>
        <dbReference type="Proteomes" id="UP000011945"/>
    </source>
</evidence>
<protein>
    <submittedName>
        <fullName evidence="1">Uncharacterized protein</fullName>
    </submittedName>
</protein>
<gene>
    <name evidence="1" type="ORF">HMPREF1449_00366</name>
</gene>
<reference evidence="1 2" key="1">
    <citation type="submission" date="2012-12" db="EMBL/GenBank/DDBJ databases">
        <authorList>
            <person name="Weinstock G."/>
            <person name="Sodergren E."/>
            <person name="Lobos E.A."/>
            <person name="Fulton L."/>
            <person name="Fulton R."/>
            <person name="Courtney L."/>
            <person name="Fronick C."/>
            <person name="O'Laughlin M."/>
            <person name="Godfrey J."/>
            <person name="Wilson R.M."/>
            <person name="Miner T."/>
            <person name="Farmer C."/>
            <person name="Delehaunty K."/>
            <person name="Cordes M."/>
            <person name="Minx P."/>
            <person name="Tomlinson C."/>
            <person name="Chen J."/>
            <person name="Wollam A."/>
            <person name="Pepin K.H."/>
            <person name="Bhonagiri V."/>
            <person name="Zhang X."/>
            <person name="Suruliraj S."/>
            <person name="Antonio M."/>
            <person name="Secka O."/>
            <person name="Thomas J."/>
            <person name="Warren W."/>
            <person name="Mitreva M."/>
            <person name="Mardis E.R."/>
            <person name="Wilson R.K."/>
        </authorList>
    </citation>
    <scope>NUCLEOTIDE SEQUENCE [LARGE SCALE GENOMIC DNA]</scope>
    <source>
        <strain evidence="1 2">HP260AFii</strain>
    </source>
</reference>
<dbReference type="Proteomes" id="UP000011945">
    <property type="component" value="Unassembled WGS sequence"/>
</dbReference>
<accession>A0ABC9SB40</accession>
<name>A0ABC9SB40_HELPX</name>
<dbReference type="EMBL" id="APEZ01000016">
    <property type="protein sequence ID" value="EMH67850.1"/>
    <property type="molecule type" value="Genomic_DNA"/>
</dbReference>
<proteinExistence type="predicted"/>